<feature type="compositionally biased region" description="Basic and acidic residues" evidence="1">
    <location>
        <begin position="73"/>
        <end position="84"/>
    </location>
</feature>
<comment type="caution">
    <text evidence="2">The sequence shown here is derived from an EMBL/GenBank/DDBJ whole genome shotgun (WGS) entry which is preliminary data.</text>
</comment>
<reference evidence="2 3" key="1">
    <citation type="submission" date="2018-03" db="EMBL/GenBank/DDBJ databases">
        <title>Genomes of Pezizomycetes fungi and the evolution of truffles.</title>
        <authorList>
            <person name="Murat C."/>
            <person name="Payen T."/>
            <person name="Noel B."/>
            <person name="Kuo A."/>
            <person name="Martin F.M."/>
        </authorList>
    </citation>
    <scope>NUCLEOTIDE SEQUENCE [LARGE SCALE GENOMIC DNA]</scope>
    <source>
        <strain evidence="2">091103-1</strain>
    </source>
</reference>
<dbReference type="OrthoDB" id="5390422at2759"/>
<keyword evidence="3" id="KW-1185">Reference proteome</keyword>
<protein>
    <submittedName>
        <fullName evidence="2">Uncharacterized protein</fullName>
    </submittedName>
</protein>
<feature type="region of interest" description="Disordered" evidence="1">
    <location>
        <begin position="59"/>
        <end position="84"/>
    </location>
</feature>
<accession>A0A317SJU3</accession>
<sequence>MSIPEPMASPMRTKRLSRTEYPDSLALPRSPELIDWMNATRSSKTCFTLTTVFPCQPSVDADESSETWSAASERGKSRSEILIS</sequence>
<evidence type="ECO:0000313" key="2">
    <source>
        <dbReference type="EMBL" id="PWW73756.1"/>
    </source>
</evidence>
<gene>
    <name evidence="2" type="ORF">C7212DRAFT_353688</name>
</gene>
<organism evidence="2 3">
    <name type="scientific">Tuber magnatum</name>
    <name type="common">white Piedmont truffle</name>
    <dbReference type="NCBI Taxonomy" id="42249"/>
    <lineage>
        <taxon>Eukaryota</taxon>
        <taxon>Fungi</taxon>
        <taxon>Dikarya</taxon>
        <taxon>Ascomycota</taxon>
        <taxon>Pezizomycotina</taxon>
        <taxon>Pezizomycetes</taxon>
        <taxon>Pezizales</taxon>
        <taxon>Tuberaceae</taxon>
        <taxon>Tuber</taxon>
    </lineage>
</organism>
<evidence type="ECO:0000256" key="1">
    <source>
        <dbReference type="SAM" id="MobiDB-lite"/>
    </source>
</evidence>
<proteinExistence type="predicted"/>
<dbReference type="Proteomes" id="UP000246991">
    <property type="component" value="Unassembled WGS sequence"/>
</dbReference>
<name>A0A317SJU3_9PEZI</name>
<dbReference type="AlphaFoldDB" id="A0A317SJU3"/>
<evidence type="ECO:0000313" key="3">
    <source>
        <dbReference type="Proteomes" id="UP000246991"/>
    </source>
</evidence>
<dbReference type="EMBL" id="PYWC01000074">
    <property type="protein sequence ID" value="PWW73756.1"/>
    <property type="molecule type" value="Genomic_DNA"/>
</dbReference>
<feature type="region of interest" description="Disordered" evidence="1">
    <location>
        <begin position="1"/>
        <end position="22"/>
    </location>
</feature>